<protein>
    <submittedName>
        <fullName evidence="1">Uncharacterized protein</fullName>
    </submittedName>
</protein>
<dbReference type="EMBL" id="AAMIYH010000027">
    <property type="protein sequence ID" value="EDH8304217.1"/>
    <property type="molecule type" value="Genomic_DNA"/>
</dbReference>
<proteinExistence type="predicted"/>
<name>A0A635RCB7_SALET</name>
<evidence type="ECO:0000313" key="1">
    <source>
        <dbReference type="EMBL" id="EDH8304217.1"/>
    </source>
</evidence>
<gene>
    <name evidence="1" type="ORF">CB695_22395</name>
</gene>
<accession>A0A635RCB7</accession>
<organism evidence="1">
    <name type="scientific">Salmonella enterica subsp. enterica serovar Chester</name>
    <dbReference type="NCBI Taxonomy" id="149386"/>
    <lineage>
        <taxon>Bacteria</taxon>
        <taxon>Pseudomonadati</taxon>
        <taxon>Pseudomonadota</taxon>
        <taxon>Gammaproteobacteria</taxon>
        <taxon>Enterobacterales</taxon>
        <taxon>Enterobacteriaceae</taxon>
        <taxon>Salmonella</taxon>
    </lineage>
</organism>
<comment type="caution">
    <text evidence="1">The sequence shown here is derived from an EMBL/GenBank/DDBJ whole genome shotgun (WGS) entry which is preliminary data.</text>
</comment>
<reference evidence="1" key="1">
    <citation type="submission" date="2018-07" db="EMBL/GenBank/DDBJ databases">
        <authorList>
            <person name="Ashton P.M."/>
            <person name="Dallman T."/>
            <person name="Nair S."/>
            <person name="De Pinna E."/>
            <person name="Peters T."/>
            <person name="Grant K."/>
        </authorList>
    </citation>
    <scope>NUCLEOTIDE SEQUENCE</scope>
    <source>
        <strain evidence="1">368335</strain>
    </source>
</reference>
<sequence>MPREDAAQFNGTLSTATYPNRFNVVIPPEGPFYRIGLKLTVADDTAPNGRRTLIEGLDYYLGYYFKELAEAEQDQIYGGFMLLTATEIEYEILGVARQYRVPQSEIGKFLVRTDLKDPRNVDWSELMAYAPVIQPIDPPANLEEAILRDEVVKALEDIRKKIIKRSTELDAAFSEVTNLIYENGKKVFDEELYQHHRNPNAHHYTTDDIAALPVLGRAVDATKAFGLTIDELATLMGSAGIEQSDVDQLMGEALGTVYGRWGTTNGNELTFKTSGGHIISIRGDKWLITSPQPLVIKADQDNNESGLAVEFSAGLNTLWVHSGSEQDVLAPVYNSVYLVTPEMVNMYLTSVTLLEANAYFKASDTVKPYGTAKQTNPVTLNANIPTATESVYGLFSITNISTSAALGTAISQKAVTELKDRLDLYVDDDYTVNGKGFVKTGDNMVLTLTKTDFGVDRMDNTTPSAKPVTKALANVLKNKSLKTHTHTTADLDNVPIGSATVDGILQLWDAIDTTSDKAVTSRQGWLFAKEIKKVSDKLNTILPAWTVGGAKFGNKNFLPIPALGNYAGYTKNQSYQKGVVGYQQGKVYSLRNGSNGVPGTEAIYYGYADINTSNAFVNPQQTSVKYHPAGMSKYPGVTLKAILIGGQEAIICLGSDNNRYLVLFNGSMDHTKHTVVCRVTMPVYRNGNPSGTTEQTWNPWPEADDVVLVEDYVYLLRSTVNNTAYAVAAWRLRKADLSTNTTLEFERVTLTGEMGQYGDNLCLRIGQKTEESQTGQFFTYLTPEGRAKWTIGRNFVHGPECNHACAVRDSVIRVNHVPTVWFAAADGSMINFRQWSTSFTIDTTTGKVTLEGAERFPIKVDTTTLSFADGSTVETSRKWGGGQANNRCFATYAKPNGTGMMLSCWQIGDADQMPNVSIKSTQGKELFDYLRYDNPNNTSGEGTFTWDKGRGSIYTIGLSYPVGIGGSNKVWLSNPRNRYTIEVEVDPNKPYDVSGYSGYGPNNNRREVDATLYEQLSCMAACMTPEERHGQLNGWYLTKAETFPYRNIYGNFALSSERLTLEEADRQKMIRMIVDGAPSGQANGYANERISAAHQSGNALFALWMLGINTVCEFDLLQVSCMKTLSNGRRVLDIYYFMVSPTKENGYLRFNSATFKLVDWFLDLDYGLSYQSLREEAGGRTRRVGQPIFASADGVNFGLWLPYTLTLRNIGDLNALGYAAKYTFDPGSGWTRVPGKSQLRQMAPAHNPESGCYMGAGNWDKMALIYSKADRVFCSGNAYTVAEFVNDTTFSTGGQAVIIAGVETAEGWILYLTEEVKLDFGSSSYTLPTWSVDLSSEFPTNHANQTFYVHAEVLGSTAQYRIGLEQLADTSTRLFVGTVTTDSSRITDISIDKVKRLGRVKELEDHAAIIDQHDVAAAFDRKTGPLLTLVNKPVKAPTASASKGEGYVDGQKWGSLSGITTRPKLPIQETYSGYKSVARVAYENCADQFWQKAVAANIATATASENTQAASANMKWIGAYTKPTTGTNAYLALSLRVQVPGNPGTANRALKLRLAAPTGIVEARYALNQAGGTMKEQDVTLTANQYLEKEHTGFKPAEEVRVHVTFVIPKNEYESYRTKFGAVQLIDVESGTTIKQADIDTPFFVFTDTELAAQSGLVYKAVKGQFDSLPSEPTLIVRDGQTGTNPPVKSSYANGTLTVYVATAYDAVNPAETRDIDKLQFNLMFTS</sequence>